<organism evidence="1 2">
    <name type="scientific">Urechidicola vernalis</name>
    <dbReference type="NCBI Taxonomy" id="3075600"/>
    <lineage>
        <taxon>Bacteria</taxon>
        <taxon>Pseudomonadati</taxon>
        <taxon>Bacteroidota</taxon>
        <taxon>Flavobacteriia</taxon>
        <taxon>Flavobacteriales</taxon>
        <taxon>Flavobacteriaceae</taxon>
        <taxon>Urechidicola</taxon>
    </lineage>
</organism>
<dbReference type="EMBL" id="JAVRHV010000001">
    <property type="protein sequence ID" value="MDT0552109.1"/>
    <property type="molecule type" value="Genomic_DNA"/>
</dbReference>
<dbReference type="Proteomes" id="UP001252186">
    <property type="component" value="Unassembled WGS sequence"/>
</dbReference>
<evidence type="ECO:0000313" key="1">
    <source>
        <dbReference type="EMBL" id="MDT0552109.1"/>
    </source>
</evidence>
<comment type="caution">
    <text evidence="1">The sequence shown here is derived from an EMBL/GenBank/DDBJ whole genome shotgun (WGS) entry which is preliminary data.</text>
</comment>
<dbReference type="RefSeq" id="WP_311591937.1">
    <property type="nucleotide sequence ID" value="NZ_JAVRHV010000001.1"/>
</dbReference>
<proteinExistence type="predicted"/>
<name>A0ABU2Y1L3_9FLAO</name>
<evidence type="ECO:0000313" key="2">
    <source>
        <dbReference type="Proteomes" id="UP001252186"/>
    </source>
</evidence>
<accession>A0ABU2Y1L3</accession>
<sequence length="222" mass="26381">MTSKIEKTYYQLFENLTEGFLFFFPSDLDLGEKFISYDESDVNYVFDTLYIIDKSSGTIPVIEKVLSKWDSNAQLLNDNKFKLIEIRKELDSLEFDWLITEYLEMLNLYYNFSTYIFENTQNYTFETRVNNHLELQKCVFQMHIKDVLNVFECAKTYTKPIVLEENILKTLKNQLSEVSLSNKHKTVLNKKPKSIPDIDEEAIERYLLETQFNVDFSKINEI</sequence>
<gene>
    <name evidence="1" type="ORF">RM519_02515</name>
</gene>
<protein>
    <submittedName>
        <fullName evidence="1">Uncharacterized protein</fullName>
    </submittedName>
</protein>
<keyword evidence="2" id="KW-1185">Reference proteome</keyword>
<reference evidence="1 2" key="1">
    <citation type="submission" date="2023-09" db="EMBL/GenBank/DDBJ databases">
        <authorList>
            <person name="Rey-Velasco X."/>
        </authorList>
    </citation>
    <scope>NUCLEOTIDE SEQUENCE [LARGE SCALE GENOMIC DNA]</scope>
    <source>
        <strain evidence="1 2">P050</strain>
    </source>
</reference>